<dbReference type="eggNOG" id="COG3824">
    <property type="taxonomic scope" value="Bacteria"/>
</dbReference>
<dbReference type="Proteomes" id="UP000001916">
    <property type="component" value="Plasmid pMESIL01"/>
</dbReference>
<dbReference type="AlphaFoldDB" id="D7BJB0"/>
<sequence length="132" mass="15539">MTFSEFHDTANHLWSQIPEVFKRGLHGMHVLENPKRDPNEPELFWLGEYLSPGYPTVLGGFEGLGRHIALYYGSFHAVAYPGFDWEGEIWETLLHELRHHLEFLAGRDDLVAEDLEYLQRYREGKRRRPTTE</sequence>
<dbReference type="SUPFAM" id="SSF55486">
    <property type="entry name" value="Metalloproteases ('zincins'), catalytic domain"/>
    <property type="match status" value="1"/>
</dbReference>
<keyword evidence="2" id="KW-1185">Reference proteome</keyword>
<dbReference type="OrthoDB" id="32563at2"/>
<dbReference type="KEGG" id="msv:Mesil_3458"/>
<dbReference type="InterPro" id="IPR038555">
    <property type="entry name" value="Zincin_1_sf"/>
</dbReference>
<gene>
    <name evidence="1" type="ORF">Mesil_3458</name>
</gene>
<dbReference type="Gene3D" id="3.30.2010.20">
    <property type="match status" value="1"/>
</dbReference>
<dbReference type="RefSeq" id="WP_013159746.1">
    <property type="nucleotide sequence ID" value="NC_014213.1"/>
</dbReference>
<dbReference type="Pfam" id="PF06262">
    <property type="entry name" value="Zincin_1"/>
    <property type="match status" value="1"/>
</dbReference>
<evidence type="ECO:0000313" key="2">
    <source>
        <dbReference type="Proteomes" id="UP000001916"/>
    </source>
</evidence>
<protein>
    <recommendedName>
        <fullName evidence="3">Zincin-like metallopeptidase</fullName>
    </recommendedName>
</protein>
<dbReference type="EMBL" id="CP002043">
    <property type="protein sequence ID" value="ADH65266.1"/>
    <property type="molecule type" value="Genomic_DNA"/>
</dbReference>
<dbReference type="HOGENOM" id="CLU_160603_0_0_0"/>
<evidence type="ECO:0000313" key="1">
    <source>
        <dbReference type="EMBL" id="ADH65266.1"/>
    </source>
</evidence>
<evidence type="ECO:0008006" key="3">
    <source>
        <dbReference type="Google" id="ProtNLM"/>
    </source>
</evidence>
<reference evidence="1 2" key="1">
    <citation type="journal article" date="2010" name="Stand. Genomic Sci.">
        <title>Complete genome sequence of Meiothermus silvanus type strain (VI-R2).</title>
        <authorList>
            <person name="Sikorski J."/>
            <person name="Tindall B.J."/>
            <person name="Lowry S."/>
            <person name="Lucas S."/>
            <person name="Nolan M."/>
            <person name="Copeland A."/>
            <person name="Glavina Del Rio T."/>
            <person name="Tice H."/>
            <person name="Cheng J.F."/>
            <person name="Han C."/>
            <person name="Pitluck S."/>
            <person name="Liolios K."/>
            <person name="Ivanova N."/>
            <person name="Mavromatis K."/>
            <person name="Mikhailova N."/>
            <person name="Pati A."/>
            <person name="Goodwin L."/>
            <person name="Chen A."/>
            <person name="Palaniappan K."/>
            <person name="Land M."/>
            <person name="Hauser L."/>
            <person name="Chang Y.J."/>
            <person name="Jeffries C.D."/>
            <person name="Rohde M."/>
            <person name="Goker M."/>
            <person name="Woyke T."/>
            <person name="Bristow J."/>
            <person name="Eisen J.A."/>
            <person name="Markowitz V."/>
            <person name="Hugenholtz P."/>
            <person name="Kyrpides N.C."/>
            <person name="Klenk H.P."/>
            <person name="Lapidus A."/>
        </authorList>
    </citation>
    <scope>NUCLEOTIDE SEQUENCE [LARGE SCALE GENOMIC DNA]</scope>
    <source>
        <strain evidence="2">ATCC 700542 / DSM 9946 / VI-R2</strain>
        <plasmid evidence="2">Plasmid pMESIL01</plasmid>
    </source>
</reference>
<dbReference type="InterPro" id="IPR010428">
    <property type="entry name" value="Zincin_1"/>
</dbReference>
<geneLocation type="plasmid" evidence="1 2">
    <name>pMESIL01</name>
</geneLocation>
<organism evidence="1 2">
    <name type="scientific">Allomeiothermus silvanus (strain ATCC 700542 / DSM 9946 / NBRC 106475 / NCIMB 13440 / VI-R2)</name>
    <name type="common">Thermus silvanus</name>
    <dbReference type="NCBI Taxonomy" id="526227"/>
    <lineage>
        <taxon>Bacteria</taxon>
        <taxon>Thermotogati</taxon>
        <taxon>Deinococcota</taxon>
        <taxon>Deinococci</taxon>
        <taxon>Thermales</taxon>
        <taxon>Thermaceae</taxon>
        <taxon>Allomeiothermus</taxon>
    </lineage>
</organism>
<proteinExistence type="predicted"/>
<keyword evidence="1" id="KW-0614">Plasmid</keyword>
<name>D7BJB0_ALLS1</name>
<accession>D7BJB0</accession>